<feature type="transmembrane region" description="Helical" evidence="11">
    <location>
        <begin position="624"/>
        <end position="644"/>
    </location>
</feature>
<feature type="transmembrane region" description="Helical" evidence="11">
    <location>
        <begin position="362"/>
        <end position="384"/>
    </location>
</feature>
<dbReference type="CDD" id="cd17347">
    <property type="entry name" value="MFS_SLC15A1_2_like"/>
    <property type="match status" value="1"/>
</dbReference>
<dbReference type="InterPro" id="IPR000109">
    <property type="entry name" value="POT_fam"/>
</dbReference>
<comment type="subcellular location">
    <subcellularLocation>
        <location evidence="1 10">Membrane</location>
        <topology evidence="1 10">Multi-pass membrane protein</topology>
    </subcellularLocation>
</comment>
<evidence type="ECO:0000256" key="3">
    <source>
        <dbReference type="ARBA" id="ARBA00022448"/>
    </source>
</evidence>
<feature type="transmembrane region" description="Helical" evidence="11">
    <location>
        <begin position="329"/>
        <end position="350"/>
    </location>
</feature>
<evidence type="ECO:0000256" key="10">
    <source>
        <dbReference type="RuleBase" id="RU003755"/>
    </source>
</evidence>
<feature type="transmembrane region" description="Helical" evidence="11">
    <location>
        <begin position="79"/>
        <end position="98"/>
    </location>
</feature>
<dbReference type="FunFam" id="1.20.1250.20:FF:000379">
    <property type="entry name" value="Uncharacterized protein, isoform A"/>
    <property type="match status" value="1"/>
</dbReference>
<dbReference type="GO" id="GO:0006857">
    <property type="term" value="P:oligopeptide transport"/>
    <property type="evidence" value="ECO:0007669"/>
    <property type="project" value="InterPro"/>
</dbReference>
<organism evidence="12">
    <name type="scientific">Rhipicephalus zambeziensis</name>
    <dbReference type="NCBI Taxonomy" id="60191"/>
    <lineage>
        <taxon>Eukaryota</taxon>
        <taxon>Metazoa</taxon>
        <taxon>Ecdysozoa</taxon>
        <taxon>Arthropoda</taxon>
        <taxon>Chelicerata</taxon>
        <taxon>Arachnida</taxon>
        <taxon>Acari</taxon>
        <taxon>Parasitiformes</taxon>
        <taxon>Ixodida</taxon>
        <taxon>Ixodoidea</taxon>
        <taxon>Ixodidae</taxon>
        <taxon>Rhipicephalinae</taxon>
        <taxon>Rhipicephalus</taxon>
        <taxon>Rhipicephalus</taxon>
    </lineage>
</organism>
<keyword evidence="4 10" id="KW-0812">Transmembrane</keyword>
<reference evidence="12" key="1">
    <citation type="journal article" date="2017" name="Parasit. Vectors">
        <title>Sialotranscriptomics of Rhipicephalus zambeziensis reveals intricate expression profiles of secretory proteins and suggests tight temporal transcriptional regulation during blood-feeding.</title>
        <authorList>
            <person name="de Castro M.H."/>
            <person name="de Klerk D."/>
            <person name="Pienaar R."/>
            <person name="Rees D.J.G."/>
            <person name="Mans B.J."/>
        </authorList>
    </citation>
    <scope>NUCLEOTIDE SEQUENCE</scope>
    <source>
        <tissue evidence="12">Salivary glands</tissue>
    </source>
</reference>
<dbReference type="Gene3D" id="1.20.1250.20">
    <property type="entry name" value="MFS general substrate transporter like domains"/>
    <property type="match status" value="2"/>
</dbReference>
<evidence type="ECO:0000256" key="1">
    <source>
        <dbReference type="ARBA" id="ARBA00004141"/>
    </source>
</evidence>
<dbReference type="FunFam" id="1.20.1250.20:FF:000049">
    <property type="entry name" value="Solute carrier family 15 member 2"/>
    <property type="match status" value="1"/>
</dbReference>
<feature type="transmembrane region" description="Helical" evidence="11">
    <location>
        <begin position="134"/>
        <end position="154"/>
    </location>
</feature>
<feature type="transmembrane region" description="Helical" evidence="11">
    <location>
        <begin position="231"/>
        <end position="250"/>
    </location>
</feature>
<dbReference type="PROSITE" id="PS01023">
    <property type="entry name" value="PTR2_2"/>
    <property type="match status" value="1"/>
</dbReference>
<sequence length="700" mass="75942">MSAEQEDMVSDADEDCALLACSTTKEPESKPYPKAVFFIIGNEFCERFSYYGMRTILTLFLINVLMFEEHTAKSVYHGFVMACYFSPVLGAMIADSYLGKFRTIFYISIVYAVGNITLAVSAVPALVTHTWIPMIGLAVIAFGTGGIKPCVSAFGGDQFMPGQERQLEQFFSLFYLSINAGSLLSTFITPILRVQRCLGQMFCFPLAFGVPAALMVLALVFFMVGKPLYRIVPPAGNVVVRVLQCIWHALSRKMRTTESREHWLDHADDVFEKSLIADIKDVLHVLVLYAPLPVFWALFDQQGSQWTLQANKMDGEILGYQVLPDQMQLVNPLLILVLVPVFSYGVYPMFNRCNLLNRPLQKITVGGLAAAAAFAVAGCLDLALESGADASSPAGFSRLTFVNTLPCSVQVSGPELELRLGPGMALNEPQVQARSTLNVLAAPPCDLAAAQVQATNSAQVILLDSNKQAVLPFLVPSRKKSTSHNGQLLVAYTLQEPVTAVLFVGDSPGKAYSAAPVLTNAASSFTNATGLPPGRYTTRLLGSGNKELAACDVVVKNGGHYTLAVTQVASTETNCTLHETVRPNSLSMFYQIPQYVLITAGEVMFSVTGLEFSYSQAPSSMKSVLQAAWLLTVAVGNLIVVIIAEARFFTVASSESFMYSGLMTLDMVVFGVMACFYKYIEPASSACEKVPPVSEGDTKM</sequence>
<dbReference type="PROSITE" id="PS01022">
    <property type="entry name" value="PTR2_1"/>
    <property type="match status" value="1"/>
</dbReference>
<evidence type="ECO:0000256" key="6">
    <source>
        <dbReference type="ARBA" id="ARBA00022927"/>
    </source>
</evidence>
<dbReference type="AlphaFoldDB" id="A0A224Z972"/>
<feature type="transmembrane region" description="Helical" evidence="11">
    <location>
        <begin position="48"/>
        <end position="67"/>
    </location>
</feature>
<dbReference type="InterPro" id="IPR036259">
    <property type="entry name" value="MFS_trans_sf"/>
</dbReference>
<feature type="transmembrane region" description="Helical" evidence="11">
    <location>
        <begin position="174"/>
        <end position="192"/>
    </location>
</feature>
<name>A0A224Z972_9ACAR</name>
<dbReference type="EMBL" id="GFPF01011946">
    <property type="protein sequence ID" value="MAA23092.1"/>
    <property type="molecule type" value="Transcribed_RNA"/>
</dbReference>
<keyword evidence="6" id="KW-0653">Protein transport</keyword>
<evidence type="ECO:0000256" key="4">
    <source>
        <dbReference type="ARBA" id="ARBA00022692"/>
    </source>
</evidence>
<dbReference type="InterPro" id="IPR018456">
    <property type="entry name" value="PTR2_symporter_CS"/>
</dbReference>
<comment type="similarity">
    <text evidence="2 10">Belongs to the major facilitator superfamily. Proton-dependent oligopeptide transporter (POT/PTR) (TC 2.A.17) family.</text>
</comment>
<evidence type="ECO:0000256" key="9">
    <source>
        <dbReference type="ARBA" id="ARBA00078114"/>
    </source>
</evidence>
<evidence type="ECO:0000313" key="12">
    <source>
        <dbReference type="EMBL" id="MAA23092.1"/>
    </source>
</evidence>
<feature type="transmembrane region" description="Helical" evidence="11">
    <location>
        <begin position="204"/>
        <end position="225"/>
    </location>
</feature>
<feature type="transmembrane region" description="Helical" evidence="11">
    <location>
        <begin position="656"/>
        <end position="677"/>
    </location>
</feature>
<keyword evidence="5" id="KW-0571">Peptide transport</keyword>
<evidence type="ECO:0000256" key="11">
    <source>
        <dbReference type="SAM" id="Phobius"/>
    </source>
</evidence>
<dbReference type="SUPFAM" id="SSF103473">
    <property type="entry name" value="MFS general substrate transporter"/>
    <property type="match status" value="1"/>
</dbReference>
<keyword evidence="3 10" id="KW-0813">Transport</keyword>
<accession>A0A224Z972</accession>
<evidence type="ECO:0000256" key="2">
    <source>
        <dbReference type="ARBA" id="ARBA00005982"/>
    </source>
</evidence>
<evidence type="ECO:0000256" key="7">
    <source>
        <dbReference type="ARBA" id="ARBA00022989"/>
    </source>
</evidence>
<feature type="transmembrane region" description="Helical" evidence="11">
    <location>
        <begin position="104"/>
        <end position="127"/>
    </location>
</feature>
<proteinExistence type="inferred from homology"/>
<protein>
    <recommendedName>
        <fullName evidence="9">Oligopeptide transporter 1</fullName>
    </recommendedName>
</protein>
<feature type="transmembrane region" description="Helical" evidence="11">
    <location>
        <begin position="592"/>
        <end position="612"/>
    </location>
</feature>
<evidence type="ECO:0000256" key="5">
    <source>
        <dbReference type="ARBA" id="ARBA00022856"/>
    </source>
</evidence>
<evidence type="ECO:0000256" key="8">
    <source>
        <dbReference type="ARBA" id="ARBA00023136"/>
    </source>
</evidence>
<dbReference type="Pfam" id="PF00854">
    <property type="entry name" value="PTR2"/>
    <property type="match status" value="2"/>
</dbReference>
<dbReference type="GO" id="GO:0022857">
    <property type="term" value="F:transmembrane transporter activity"/>
    <property type="evidence" value="ECO:0007669"/>
    <property type="project" value="InterPro"/>
</dbReference>
<dbReference type="GO" id="GO:0016020">
    <property type="term" value="C:membrane"/>
    <property type="evidence" value="ECO:0007669"/>
    <property type="project" value="UniProtKB-SubCell"/>
</dbReference>
<keyword evidence="8 11" id="KW-0472">Membrane</keyword>
<feature type="transmembrane region" description="Helical" evidence="11">
    <location>
        <begin position="282"/>
        <end position="299"/>
    </location>
</feature>
<dbReference type="PANTHER" id="PTHR11654">
    <property type="entry name" value="OLIGOPEPTIDE TRANSPORTER-RELATED"/>
    <property type="match status" value="1"/>
</dbReference>
<dbReference type="GO" id="GO:0015031">
    <property type="term" value="P:protein transport"/>
    <property type="evidence" value="ECO:0007669"/>
    <property type="project" value="UniProtKB-KW"/>
</dbReference>
<keyword evidence="7 11" id="KW-1133">Transmembrane helix</keyword>